<feature type="transmembrane region" description="Helical" evidence="5">
    <location>
        <begin position="328"/>
        <end position="349"/>
    </location>
</feature>
<dbReference type="GO" id="GO:0005886">
    <property type="term" value="C:plasma membrane"/>
    <property type="evidence" value="ECO:0007669"/>
    <property type="project" value="TreeGrafter"/>
</dbReference>
<proteinExistence type="predicted"/>
<dbReference type="STRING" id="2082308.A0A2K1QPH4"/>
<keyword evidence="3 5" id="KW-1133">Transmembrane helix</keyword>
<keyword evidence="2 5" id="KW-0812">Transmembrane</keyword>
<reference evidence="6 7" key="1">
    <citation type="submission" date="2017-06" db="EMBL/GenBank/DDBJ databases">
        <title>Draft genome sequence of a variant of Elsinoe murrayae.</title>
        <authorList>
            <person name="Cheng Q."/>
        </authorList>
    </citation>
    <scope>NUCLEOTIDE SEQUENCE [LARGE SCALE GENOMIC DNA]</scope>
    <source>
        <strain evidence="6 7">CQ-2017a</strain>
    </source>
</reference>
<keyword evidence="4 5" id="KW-0472">Membrane</keyword>
<feature type="transmembrane region" description="Helical" evidence="5">
    <location>
        <begin position="431"/>
        <end position="459"/>
    </location>
</feature>
<name>A0A2K1QPH4_9PEZI</name>
<feature type="transmembrane region" description="Helical" evidence="5">
    <location>
        <begin position="221"/>
        <end position="241"/>
    </location>
</feature>
<comment type="subcellular location">
    <subcellularLocation>
        <location evidence="1">Membrane</location>
        <topology evidence="1">Multi-pass membrane protein</topology>
    </subcellularLocation>
</comment>
<dbReference type="AlphaFoldDB" id="A0A2K1QPH4"/>
<feature type="transmembrane region" description="Helical" evidence="5">
    <location>
        <begin position="132"/>
        <end position="154"/>
    </location>
</feature>
<comment type="caution">
    <text evidence="6">The sequence shown here is derived from an EMBL/GenBank/DDBJ whole genome shotgun (WGS) entry which is preliminary data.</text>
</comment>
<evidence type="ECO:0000256" key="1">
    <source>
        <dbReference type="ARBA" id="ARBA00004141"/>
    </source>
</evidence>
<dbReference type="PANTHER" id="PTHR23502">
    <property type="entry name" value="MAJOR FACILITATOR SUPERFAMILY"/>
    <property type="match status" value="1"/>
</dbReference>
<evidence type="ECO:0000256" key="5">
    <source>
        <dbReference type="SAM" id="Phobius"/>
    </source>
</evidence>
<evidence type="ECO:0000313" key="6">
    <source>
        <dbReference type="EMBL" id="PNS16810.1"/>
    </source>
</evidence>
<feature type="transmembrane region" description="Helical" evidence="5">
    <location>
        <begin position="106"/>
        <end position="125"/>
    </location>
</feature>
<dbReference type="EMBL" id="NKHZ01000055">
    <property type="protein sequence ID" value="PNS16810.1"/>
    <property type="molecule type" value="Genomic_DNA"/>
</dbReference>
<accession>A0A2K1QPH4</accession>
<sequence>MGLGVVEPKQDIVQGTIQLLDDQQASSVNSSTAHLKHTPDGKIVLAPQPTDDPNDPFNRPLWHRDLSYIVVLVCTILALIHGPILAPITVNLVVEYNRSLNDIAQLTSYMLLVIGSFSYIFSVLSRKLGKRGLYLIAMVVLIASDAWAATAGTYNALLGARLVSGVGQAMFEAIGLAIIPDMYFVHERGKRIALFLFFSQSGVTLGTPIATQIAVRFGNQWLFGGLAIAEGIMIIPLFFLFPETVYPREHVDALAHQDESVTLAQTHMTDEKTISEHVEHAESGTSIGAIPPKKSYLATLSPWSGVLSKHNVLTLLWRTVALTFHPTILWCAIAGLSLSWPVGISFTMAPTLQAPPYLFSVTGVGNMFIAPWIGSTFALVFGGTLDRFVLVLSKRNRNVYEPEFRLWYTLPGVVFFTIGFLGWGWGVQDQIPWSALAVFFALIYLGALTINTALISYLLDAHRAYAVESQVILFAVKNFFPFGMGYFFVPWYMSAGPKTVFAIITGIMAAIAFTTIPVYMYGKKLRAYWMRKPYLGIESMYD</sequence>
<feature type="transmembrane region" description="Helical" evidence="5">
    <location>
        <begin position="66"/>
        <end position="86"/>
    </location>
</feature>
<dbReference type="InParanoid" id="A0A2K1QPH4"/>
<feature type="transmembrane region" description="Helical" evidence="5">
    <location>
        <begin position="369"/>
        <end position="392"/>
    </location>
</feature>
<dbReference type="Gene3D" id="1.20.1250.20">
    <property type="entry name" value="MFS general substrate transporter like domains"/>
    <property type="match status" value="1"/>
</dbReference>
<evidence type="ECO:0008006" key="8">
    <source>
        <dbReference type="Google" id="ProtNLM"/>
    </source>
</evidence>
<dbReference type="PANTHER" id="PTHR23502:SF29">
    <property type="entry name" value="TRANSPORTER, PUTATIVE (AFU_ORTHOLOGUE AFUA_6G06680)-RELATED"/>
    <property type="match status" value="1"/>
</dbReference>
<organism evidence="6 7">
    <name type="scientific">Sphaceloma murrayae</name>
    <dbReference type="NCBI Taxonomy" id="2082308"/>
    <lineage>
        <taxon>Eukaryota</taxon>
        <taxon>Fungi</taxon>
        <taxon>Dikarya</taxon>
        <taxon>Ascomycota</taxon>
        <taxon>Pezizomycotina</taxon>
        <taxon>Dothideomycetes</taxon>
        <taxon>Dothideomycetidae</taxon>
        <taxon>Myriangiales</taxon>
        <taxon>Elsinoaceae</taxon>
        <taxon>Sphaceloma</taxon>
    </lineage>
</organism>
<dbReference type="Proteomes" id="UP000243797">
    <property type="component" value="Unassembled WGS sequence"/>
</dbReference>
<dbReference type="SUPFAM" id="SSF103473">
    <property type="entry name" value="MFS general substrate transporter"/>
    <property type="match status" value="1"/>
</dbReference>
<feature type="transmembrane region" description="Helical" evidence="5">
    <location>
        <begin position="499"/>
        <end position="522"/>
    </location>
</feature>
<evidence type="ECO:0000313" key="7">
    <source>
        <dbReference type="Proteomes" id="UP000243797"/>
    </source>
</evidence>
<dbReference type="GO" id="GO:0022857">
    <property type="term" value="F:transmembrane transporter activity"/>
    <property type="evidence" value="ECO:0007669"/>
    <property type="project" value="InterPro"/>
</dbReference>
<protein>
    <recommendedName>
        <fullName evidence="8">Major facilitator superfamily (MFS) profile domain-containing protein</fullName>
    </recommendedName>
</protein>
<feature type="transmembrane region" description="Helical" evidence="5">
    <location>
        <begin position="471"/>
        <end position="493"/>
    </location>
</feature>
<dbReference type="Pfam" id="PF07690">
    <property type="entry name" value="MFS_1"/>
    <property type="match status" value="1"/>
</dbReference>
<keyword evidence="7" id="KW-1185">Reference proteome</keyword>
<dbReference type="OrthoDB" id="2585655at2759"/>
<feature type="transmembrane region" description="Helical" evidence="5">
    <location>
        <begin position="192"/>
        <end position="215"/>
    </location>
</feature>
<evidence type="ECO:0000256" key="3">
    <source>
        <dbReference type="ARBA" id="ARBA00022989"/>
    </source>
</evidence>
<gene>
    <name evidence="6" type="ORF">CAC42_4774</name>
</gene>
<dbReference type="InterPro" id="IPR011701">
    <property type="entry name" value="MFS"/>
</dbReference>
<feature type="transmembrane region" description="Helical" evidence="5">
    <location>
        <begin position="404"/>
        <end position="425"/>
    </location>
</feature>
<evidence type="ECO:0000256" key="4">
    <source>
        <dbReference type="ARBA" id="ARBA00023136"/>
    </source>
</evidence>
<dbReference type="InterPro" id="IPR036259">
    <property type="entry name" value="MFS_trans_sf"/>
</dbReference>
<feature type="transmembrane region" description="Helical" evidence="5">
    <location>
        <begin position="166"/>
        <end position="185"/>
    </location>
</feature>
<evidence type="ECO:0000256" key="2">
    <source>
        <dbReference type="ARBA" id="ARBA00022692"/>
    </source>
</evidence>